<dbReference type="GO" id="GO:0005634">
    <property type="term" value="C:nucleus"/>
    <property type="evidence" value="ECO:0007669"/>
    <property type="project" value="UniProtKB-SubCell"/>
</dbReference>
<feature type="domain" description="BED-type" evidence="11">
    <location>
        <begin position="1"/>
        <end position="51"/>
    </location>
</feature>
<dbReference type="Pfam" id="PF05699">
    <property type="entry name" value="Dimer_Tnp_hAT"/>
    <property type="match status" value="1"/>
</dbReference>
<dbReference type="GO" id="GO:0009791">
    <property type="term" value="P:post-embryonic development"/>
    <property type="evidence" value="ECO:0007669"/>
    <property type="project" value="UniProtKB-ARBA"/>
</dbReference>
<dbReference type="InterPro" id="IPR052035">
    <property type="entry name" value="ZnF_BED_domain_contain"/>
</dbReference>
<dbReference type="PANTHER" id="PTHR46481">
    <property type="entry name" value="ZINC FINGER BED DOMAIN-CONTAINING PROTEIN 4"/>
    <property type="match status" value="1"/>
</dbReference>
<evidence type="ECO:0000313" key="13">
    <source>
        <dbReference type="Proteomes" id="UP001219518"/>
    </source>
</evidence>
<keyword evidence="8" id="KW-0539">Nucleus</keyword>
<sequence length="634" mass="71298">MAPSPVWVYFSEDEKTKVVKCSKCTQSFDNPSTTTLYYHLSHVHFINLKKLPPKGRPSSNAMSEREEEERGGARDDACTQALLYMLAKDDMAVRTVERDGFRKFVYTLQPLYHVPSEPTITKKLGLKYEELRAAVGHELAEAEGLSLACDLWTHKETMNAYLGNDFECVEIGARPMPEKKTIENLRVALREICAEWRIDYDRVCAVVTDGGANIKGAVRDEFAGVKHISCVAHRLNMIGHSALHFKVPKLPSEVEPENALREEDIADSLDATTDITLLIQKVKKIVRFFRSSDVATQKLKDQQQHDGKEPHQCLKLVQQVRIRWNSAFYMIDRFLLLSDQVTAVLFKLARERGSTKRKPPPMVSMDELEVLREVRDLLKPLEEATRLVCVGKSVSLGYVIPLVSGLKQKISKFEAATAVGFNLEQELLAQIDKQFQGIELLRAYAAATMLDPRFKKWAFQSPVAASNIVNHLSKSYRMSANSCNRVPGSIVIGSKVKEKLQDDGRALEEAVSVQREATAANSGSLCPYASGVWAGQDTASALPSQLRAYLLSPPLDRREHPNPIKAWESMKTGHEHLYDLAMQYFPVMATSSSAERLFSHAGLIATQLRSRLSPEHLNQLVFLRSVPARFWFPK</sequence>
<evidence type="ECO:0000313" key="12">
    <source>
        <dbReference type="EMBL" id="KAK3929562.1"/>
    </source>
</evidence>
<keyword evidence="5" id="KW-0805">Transcription regulation</keyword>
<organism evidence="12 13">
    <name type="scientific">Frankliniella fusca</name>
    <dbReference type="NCBI Taxonomy" id="407009"/>
    <lineage>
        <taxon>Eukaryota</taxon>
        <taxon>Metazoa</taxon>
        <taxon>Ecdysozoa</taxon>
        <taxon>Arthropoda</taxon>
        <taxon>Hexapoda</taxon>
        <taxon>Insecta</taxon>
        <taxon>Pterygota</taxon>
        <taxon>Neoptera</taxon>
        <taxon>Paraneoptera</taxon>
        <taxon>Thysanoptera</taxon>
        <taxon>Terebrantia</taxon>
        <taxon>Thripoidea</taxon>
        <taxon>Thripidae</taxon>
        <taxon>Frankliniella</taxon>
    </lineage>
</organism>
<accession>A0AAE1HX67</accession>
<keyword evidence="12" id="KW-0436">Ligase</keyword>
<keyword evidence="4" id="KW-0862">Zinc</keyword>
<dbReference type="GO" id="GO:0008270">
    <property type="term" value="F:zinc ion binding"/>
    <property type="evidence" value="ECO:0007669"/>
    <property type="project" value="UniProtKB-KW"/>
</dbReference>
<dbReference type="InterPro" id="IPR008906">
    <property type="entry name" value="HATC_C_dom"/>
</dbReference>
<dbReference type="EMBL" id="JAHWGI010001401">
    <property type="protein sequence ID" value="KAK3929562.1"/>
    <property type="molecule type" value="Genomic_DNA"/>
</dbReference>
<dbReference type="InterPro" id="IPR012337">
    <property type="entry name" value="RNaseH-like_sf"/>
</dbReference>
<proteinExistence type="predicted"/>
<protein>
    <submittedName>
        <fullName evidence="12">E3 SUMO-protein ligase ZBED1</fullName>
    </submittedName>
</protein>
<evidence type="ECO:0000256" key="1">
    <source>
        <dbReference type="ARBA" id="ARBA00004123"/>
    </source>
</evidence>
<keyword evidence="6" id="KW-0238">DNA-binding</keyword>
<evidence type="ECO:0000259" key="11">
    <source>
        <dbReference type="PROSITE" id="PS50808"/>
    </source>
</evidence>
<evidence type="ECO:0000256" key="10">
    <source>
        <dbReference type="SAM" id="MobiDB-lite"/>
    </source>
</evidence>
<feature type="region of interest" description="Disordered" evidence="10">
    <location>
        <begin position="51"/>
        <end position="74"/>
    </location>
</feature>
<dbReference type="AlphaFoldDB" id="A0AAE1HX67"/>
<evidence type="ECO:0000256" key="4">
    <source>
        <dbReference type="ARBA" id="ARBA00022833"/>
    </source>
</evidence>
<gene>
    <name evidence="12" type="ORF">KUF71_003569</name>
</gene>
<evidence type="ECO:0000256" key="9">
    <source>
        <dbReference type="PROSITE-ProRule" id="PRU00027"/>
    </source>
</evidence>
<comment type="subcellular location">
    <subcellularLocation>
        <location evidence="1">Nucleus</location>
    </subcellularLocation>
</comment>
<keyword evidence="13" id="KW-1185">Reference proteome</keyword>
<comment type="caution">
    <text evidence="12">The sequence shown here is derived from an EMBL/GenBank/DDBJ whole genome shotgun (WGS) entry which is preliminary data.</text>
</comment>
<evidence type="ECO:0000256" key="2">
    <source>
        <dbReference type="ARBA" id="ARBA00022723"/>
    </source>
</evidence>
<evidence type="ECO:0000256" key="7">
    <source>
        <dbReference type="ARBA" id="ARBA00023163"/>
    </source>
</evidence>
<dbReference type="SUPFAM" id="SSF57667">
    <property type="entry name" value="beta-beta-alpha zinc fingers"/>
    <property type="match status" value="1"/>
</dbReference>
<dbReference type="Pfam" id="PF02892">
    <property type="entry name" value="zf-BED"/>
    <property type="match status" value="1"/>
</dbReference>
<dbReference type="GO" id="GO:0046983">
    <property type="term" value="F:protein dimerization activity"/>
    <property type="evidence" value="ECO:0007669"/>
    <property type="project" value="InterPro"/>
</dbReference>
<reference evidence="12" key="1">
    <citation type="submission" date="2021-07" db="EMBL/GenBank/DDBJ databases">
        <authorList>
            <person name="Catto M.A."/>
            <person name="Jacobson A."/>
            <person name="Kennedy G."/>
            <person name="Labadie P."/>
            <person name="Hunt B.G."/>
            <person name="Srinivasan R."/>
        </authorList>
    </citation>
    <scope>NUCLEOTIDE SEQUENCE</scope>
    <source>
        <strain evidence="12">PL_HMW_Pooled</strain>
        <tissue evidence="12">Head</tissue>
    </source>
</reference>
<dbReference type="GO" id="GO:0003677">
    <property type="term" value="F:DNA binding"/>
    <property type="evidence" value="ECO:0007669"/>
    <property type="project" value="UniProtKB-KW"/>
</dbReference>
<name>A0AAE1HX67_9NEOP</name>
<dbReference type="PROSITE" id="PS50808">
    <property type="entry name" value="ZF_BED"/>
    <property type="match status" value="1"/>
</dbReference>
<dbReference type="InterPro" id="IPR003656">
    <property type="entry name" value="Znf_BED"/>
</dbReference>
<dbReference type="GO" id="GO:0016874">
    <property type="term" value="F:ligase activity"/>
    <property type="evidence" value="ECO:0007669"/>
    <property type="project" value="UniProtKB-KW"/>
</dbReference>
<evidence type="ECO:0000256" key="6">
    <source>
        <dbReference type="ARBA" id="ARBA00023125"/>
    </source>
</evidence>
<dbReference type="InterPro" id="IPR036236">
    <property type="entry name" value="Znf_C2H2_sf"/>
</dbReference>
<evidence type="ECO:0000256" key="3">
    <source>
        <dbReference type="ARBA" id="ARBA00022771"/>
    </source>
</evidence>
<dbReference type="PANTHER" id="PTHR46481:SF10">
    <property type="entry name" value="ZINC FINGER BED DOMAIN-CONTAINING PROTEIN 39"/>
    <property type="match status" value="1"/>
</dbReference>
<evidence type="ECO:0000256" key="8">
    <source>
        <dbReference type="ARBA" id="ARBA00023242"/>
    </source>
</evidence>
<keyword evidence="3 9" id="KW-0863">Zinc-finger</keyword>
<dbReference type="SUPFAM" id="SSF53098">
    <property type="entry name" value="Ribonuclease H-like"/>
    <property type="match status" value="1"/>
</dbReference>
<keyword evidence="7" id="KW-0804">Transcription</keyword>
<keyword evidence="2" id="KW-0479">Metal-binding</keyword>
<dbReference type="Proteomes" id="UP001219518">
    <property type="component" value="Unassembled WGS sequence"/>
</dbReference>
<evidence type="ECO:0000256" key="5">
    <source>
        <dbReference type="ARBA" id="ARBA00023015"/>
    </source>
</evidence>
<reference evidence="12" key="2">
    <citation type="journal article" date="2023" name="BMC Genomics">
        <title>Pest status, molecular evolution, and epigenetic factors derived from the genome assembly of Frankliniella fusca, a thysanopteran phytovirus vector.</title>
        <authorList>
            <person name="Catto M.A."/>
            <person name="Labadie P.E."/>
            <person name="Jacobson A.L."/>
            <person name="Kennedy G.G."/>
            <person name="Srinivasan R."/>
            <person name="Hunt B.G."/>
        </authorList>
    </citation>
    <scope>NUCLEOTIDE SEQUENCE</scope>
    <source>
        <strain evidence="12">PL_HMW_Pooled</strain>
    </source>
</reference>